<dbReference type="PANTHER" id="PTHR43546">
    <property type="entry name" value="UPF0173 METAL-DEPENDENT HYDROLASE MJ1163-RELATED"/>
    <property type="match status" value="1"/>
</dbReference>
<evidence type="ECO:0000313" key="3">
    <source>
        <dbReference type="Proteomes" id="UP000217784"/>
    </source>
</evidence>
<dbReference type="Gene3D" id="3.60.15.10">
    <property type="entry name" value="Ribonuclease Z/Hydroxyacylglutathione hydrolase-like"/>
    <property type="match status" value="1"/>
</dbReference>
<dbReference type="Pfam" id="PF13483">
    <property type="entry name" value="Lactamase_B_3"/>
    <property type="match status" value="1"/>
</dbReference>
<keyword evidence="3" id="KW-1185">Reference proteome</keyword>
<dbReference type="RefSeq" id="WP_069583424.1">
    <property type="nucleotide sequence ID" value="NZ_LMVM01000001.1"/>
</dbReference>
<dbReference type="GO" id="GO:0016787">
    <property type="term" value="F:hydrolase activity"/>
    <property type="evidence" value="ECO:0007669"/>
    <property type="project" value="UniProtKB-KW"/>
</dbReference>
<comment type="similarity">
    <text evidence="1">Belongs to the UPF0282 family.</text>
</comment>
<dbReference type="AlphaFoldDB" id="A0A2A2H975"/>
<reference evidence="2 3" key="1">
    <citation type="journal article" date="2017" name="BMC Genomics">
        <title>Genomic analysis of methanogenic archaea reveals a shift towards energy conservation.</title>
        <authorList>
            <person name="Gilmore S.P."/>
            <person name="Henske J.K."/>
            <person name="Sexton J.A."/>
            <person name="Solomon K.V."/>
            <person name="Seppala S."/>
            <person name="Yoo J.I."/>
            <person name="Huyett L.M."/>
            <person name="Pressman A."/>
            <person name="Cogan J.Z."/>
            <person name="Kivenson V."/>
            <person name="Peng X."/>
            <person name="Tan Y."/>
            <person name="Valentine D.L."/>
            <person name="O'Malley M.A."/>
        </authorList>
    </citation>
    <scope>NUCLEOTIDE SEQUENCE [LARGE SCALE GENOMIC DNA]</scope>
    <source>
        <strain evidence="2 3">M.o.H.</strain>
    </source>
</reference>
<evidence type="ECO:0000256" key="1">
    <source>
        <dbReference type="HAMAP-Rule" id="MF_01406"/>
    </source>
</evidence>
<name>A0A2A2H975_METBR</name>
<comment type="caution">
    <text evidence="2">The sequence shown here is derived from an EMBL/GenBank/DDBJ whole genome shotgun (WGS) entry which is preliminary data.</text>
</comment>
<dbReference type="InterPro" id="IPR036866">
    <property type="entry name" value="RibonucZ/Hydroxyglut_hydro"/>
</dbReference>
<dbReference type="HAMAP" id="MF_01406">
    <property type="entry name" value="UPF0282"/>
    <property type="match status" value="1"/>
</dbReference>
<dbReference type="PIRSF" id="PIRSF004944">
    <property type="entry name" value="UCP004944_hydrls"/>
    <property type="match status" value="1"/>
</dbReference>
<dbReference type="SUPFAM" id="SSF56281">
    <property type="entry name" value="Metallo-hydrolase/oxidoreductase"/>
    <property type="match status" value="1"/>
</dbReference>
<dbReference type="OrthoDB" id="21331at2157"/>
<dbReference type="InterPro" id="IPR050114">
    <property type="entry name" value="UPF0173_UPF0282_UlaG_hydrolase"/>
</dbReference>
<evidence type="ECO:0000313" key="2">
    <source>
        <dbReference type="EMBL" id="PAV05972.1"/>
    </source>
</evidence>
<proteinExistence type="inferred from homology"/>
<protein>
    <recommendedName>
        <fullName evidence="1">UPF0282 protein ASJ80_14075</fullName>
    </recommendedName>
</protein>
<gene>
    <name evidence="2" type="ORF">ASJ80_14075</name>
</gene>
<accession>A0A2A2H975</accession>
<dbReference type="Proteomes" id="UP000217784">
    <property type="component" value="Unassembled WGS sequence"/>
</dbReference>
<keyword evidence="2" id="KW-0378">Hydrolase</keyword>
<sequence length="292" mass="33077">MKVIPLAFESMGVRSMATFVETDQKILIDPGTSVAPKRFGYPPWKYEFDALHETRARIEKYAEKANIVTISHYHHDHYTPFELGKFLDSSPRAAEKLYQGKKLFIKHPTSQINKSQQKRAAEFLKNLEGLNCEVSYADGKSFEVGDTSIKFSDPLPHGSQGSKLGYVVAVTINWNEKTFMHASDVQGPISRESKDLILEEKPDILVLSGPPIYLAGYAVERKDIEKARINLIEIVEKIPKVVLDHHLLRSTRYTNFVNSVVKESGGEIIVASQIVGKEPDLLEARRKQFYRT</sequence>
<dbReference type="PANTHER" id="PTHR43546:SF4">
    <property type="entry name" value="UPF0282 PROTEIN MJ1629"/>
    <property type="match status" value="1"/>
</dbReference>
<organism evidence="2 3">
    <name type="scientific">Methanobacterium bryantii</name>
    <dbReference type="NCBI Taxonomy" id="2161"/>
    <lineage>
        <taxon>Archaea</taxon>
        <taxon>Methanobacteriati</taxon>
        <taxon>Methanobacteriota</taxon>
        <taxon>Methanomada group</taxon>
        <taxon>Methanobacteria</taxon>
        <taxon>Methanobacteriales</taxon>
        <taxon>Methanobacteriaceae</taxon>
        <taxon>Methanobacterium</taxon>
    </lineage>
</organism>
<dbReference type="InterPro" id="IPR014426">
    <property type="entry name" value="UPF0282_hydrls"/>
</dbReference>
<dbReference type="EMBL" id="LMVM01000001">
    <property type="protein sequence ID" value="PAV05972.1"/>
    <property type="molecule type" value="Genomic_DNA"/>
</dbReference>